<keyword evidence="4" id="KW-0233">DNA recombination</keyword>
<keyword evidence="7" id="KW-0540">Nuclease</keyword>
<accession>A0ABV5XS48</accession>
<dbReference type="Proteomes" id="UP001589587">
    <property type="component" value="Unassembled WGS sequence"/>
</dbReference>
<protein>
    <submittedName>
        <fullName evidence="7">RNA-guided endonuclease InsQ/TnpB family protein</fullName>
    </submittedName>
</protein>
<dbReference type="NCBIfam" id="NF040570">
    <property type="entry name" value="guided_TnpB"/>
    <property type="match status" value="1"/>
</dbReference>
<evidence type="ECO:0000313" key="8">
    <source>
        <dbReference type="Proteomes" id="UP001589587"/>
    </source>
</evidence>
<evidence type="ECO:0000313" key="7">
    <source>
        <dbReference type="EMBL" id="MFB9785303.1"/>
    </source>
</evidence>
<keyword evidence="2" id="KW-0815">Transposition</keyword>
<reference evidence="7 8" key="1">
    <citation type="submission" date="2024-09" db="EMBL/GenBank/DDBJ databases">
        <authorList>
            <person name="Sun Q."/>
            <person name="Mori K."/>
        </authorList>
    </citation>
    <scope>NUCLEOTIDE SEQUENCE [LARGE SCALE GENOMIC DNA]</scope>
    <source>
        <strain evidence="7 8">JCM 11411</strain>
    </source>
</reference>
<evidence type="ECO:0000256" key="1">
    <source>
        <dbReference type="ARBA" id="ARBA00008761"/>
    </source>
</evidence>
<comment type="similarity">
    <text evidence="1">In the C-terminal section; belongs to the transposase 35 family.</text>
</comment>
<name>A0ABV5XS48_9NOCA</name>
<evidence type="ECO:0000259" key="5">
    <source>
        <dbReference type="Pfam" id="PF01385"/>
    </source>
</evidence>
<keyword evidence="8" id="KW-1185">Reference proteome</keyword>
<dbReference type="GO" id="GO:0004519">
    <property type="term" value="F:endonuclease activity"/>
    <property type="evidence" value="ECO:0007669"/>
    <property type="project" value="UniProtKB-KW"/>
</dbReference>
<keyword evidence="7" id="KW-0378">Hydrolase</keyword>
<dbReference type="InterPro" id="IPR010095">
    <property type="entry name" value="Cas12f1-like_TNB"/>
</dbReference>
<dbReference type="InterPro" id="IPR001959">
    <property type="entry name" value="Transposase"/>
</dbReference>
<sequence>MEEVVRYNFRLRPGVIAERALTAEWHRCRFLWNEAVHQQRTCRKPTFGKLSKLLTEARSRSVWLRDGSQVAQQQTLRTYASALDHSFTVKGRGRPAVKTRKNSRPSLEYTVRGFTLKDGKLVLPKGVSIPVVWSRELPSDPTSVRVTQDSLGHWYASFVVRRTVEAALSVDGSIGIDWGVTATATTTDPIFDLPYLGHRKRCAAELAKAQRKMARRHSGKRGPQSTGYARAARDAARLQKKAARQNSHDARVWAKAVVENHDLIAVEDFSPKFLSKSTMARKAADAAIGSAKRELIERGERAGRTVVMVRPAYTTMTCSSCFARAKQRLGLGERSFLCNDCGHADSRDRNAARVILVVAERGHTCVDDVRRSQPSFGLVAGAI</sequence>
<comment type="caution">
    <text evidence="7">The sequence shown here is derived from an EMBL/GenBank/DDBJ whole genome shotgun (WGS) entry which is preliminary data.</text>
</comment>
<proteinExistence type="inferred from homology"/>
<dbReference type="Pfam" id="PF07282">
    <property type="entry name" value="Cas12f1-like_TNB"/>
    <property type="match status" value="1"/>
</dbReference>
<evidence type="ECO:0000256" key="4">
    <source>
        <dbReference type="ARBA" id="ARBA00023172"/>
    </source>
</evidence>
<evidence type="ECO:0000256" key="2">
    <source>
        <dbReference type="ARBA" id="ARBA00022578"/>
    </source>
</evidence>
<feature type="domain" description="Probable transposase IS891/IS1136/IS1341" evidence="5">
    <location>
        <begin position="173"/>
        <end position="268"/>
    </location>
</feature>
<dbReference type="Pfam" id="PF01385">
    <property type="entry name" value="OrfB_IS605"/>
    <property type="match status" value="1"/>
</dbReference>
<evidence type="ECO:0000259" key="6">
    <source>
        <dbReference type="Pfam" id="PF07282"/>
    </source>
</evidence>
<organism evidence="7 8">
    <name type="scientific">Rhodococcus baikonurensis</name>
    <dbReference type="NCBI Taxonomy" id="172041"/>
    <lineage>
        <taxon>Bacteria</taxon>
        <taxon>Bacillati</taxon>
        <taxon>Actinomycetota</taxon>
        <taxon>Actinomycetes</taxon>
        <taxon>Mycobacteriales</taxon>
        <taxon>Nocardiaceae</taxon>
        <taxon>Rhodococcus</taxon>
        <taxon>Rhodococcus erythropolis group</taxon>
    </lineage>
</organism>
<dbReference type="EMBL" id="JBHMAS010000108">
    <property type="protein sequence ID" value="MFB9785303.1"/>
    <property type="molecule type" value="Genomic_DNA"/>
</dbReference>
<dbReference type="RefSeq" id="WP_378377444.1">
    <property type="nucleotide sequence ID" value="NZ_JBHMAS010000108.1"/>
</dbReference>
<keyword evidence="7" id="KW-0255">Endonuclease</keyword>
<evidence type="ECO:0000256" key="3">
    <source>
        <dbReference type="ARBA" id="ARBA00023125"/>
    </source>
</evidence>
<feature type="domain" description="Cas12f1-like TNB" evidence="6">
    <location>
        <begin position="295"/>
        <end position="355"/>
    </location>
</feature>
<gene>
    <name evidence="7" type="ORF">ACFFQ6_37000</name>
</gene>
<keyword evidence="3" id="KW-0238">DNA-binding</keyword>